<dbReference type="GO" id="GO:0071555">
    <property type="term" value="P:cell wall organization"/>
    <property type="evidence" value="ECO:0007669"/>
    <property type="project" value="UniProtKB-KW"/>
</dbReference>
<dbReference type="AlphaFoldDB" id="A0A412PEB6"/>
<dbReference type="Gene3D" id="3.40.50.720">
    <property type="entry name" value="NAD(P)-binding Rossmann-like Domain"/>
    <property type="match status" value="1"/>
</dbReference>
<comment type="similarity">
    <text evidence="10">Belongs to the MurCDEF family.</text>
</comment>
<accession>A0A412PEB6</accession>
<dbReference type="EMBL" id="QRWX01000002">
    <property type="protein sequence ID" value="RGT55951.1"/>
    <property type="molecule type" value="Genomic_DNA"/>
</dbReference>
<evidence type="ECO:0000259" key="11">
    <source>
        <dbReference type="Pfam" id="PF08245"/>
    </source>
</evidence>
<evidence type="ECO:0000256" key="1">
    <source>
        <dbReference type="ARBA" id="ARBA00004496"/>
    </source>
</evidence>
<comment type="caution">
    <text evidence="12">The sequence shown here is derived from an EMBL/GenBank/DDBJ whole genome shotgun (WGS) entry which is preliminary data.</text>
</comment>
<feature type="binding site" evidence="10">
    <location>
        <begin position="114"/>
        <end position="120"/>
    </location>
    <ligand>
        <name>ATP</name>
        <dbReference type="ChEBI" id="CHEBI:30616"/>
    </ligand>
</feature>
<comment type="function">
    <text evidence="10">Cell wall formation. Catalyzes the addition of glutamate to the nucleotide precursor UDP-N-acetylmuramoyl-L-alanine (UMA).</text>
</comment>
<organism evidence="12 13">
    <name type="scientific">Solobacterium moorei</name>
    <dbReference type="NCBI Taxonomy" id="102148"/>
    <lineage>
        <taxon>Bacteria</taxon>
        <taxon>Bacillati</taxon>
        <taxon>Bacillota</taxon>
        <taxon>Erysipelotrichia</taxon>
        <taxon>Erysipelotrichales</taxon>
        <taxon>Erysipelotrichaceae</taxon>
        <taxon>Solobacterium</taxon>
    </lineage>
</organism>
<evidence type="ECO:0000256" key="10">
    <source>
        <dbReference type="HAMAP-Rule" id="MF_00639"/>
    </source>
</evidence>
<keyword evidence="7 10" id="KW-0133">Cell shape</keyword>
<dbReference type="Pfam" id="PF08245">
    <property type="entry name" value="Mur_ligase_M"/>
    <property type="match status" value="1"/>
</dbReference>
<keyword evidence="9 10" id="KW-0961">Cell wall biogenesis/degradation</keyword>
<dbReference type="InterPro" id="IPR005762">
    <property type="entry name" value="MurD"/>
</dbReference>
<keyword evidence="6 10" id="KW-0067">ATP-binding</keyword>
<sequence>MSLQAWKNEFANKNVVIWGYGREGQATYRLIRRLLPEQELTIVESKPGPSLEKAKADTVRTICTCEADVNLNSFDLILKSPGIVIPDSIDVSKITGEAELFIKHYRDHIVGITGTKGKSTTTSLVAALLKEKYQVCLVGNIGIPCFEAIDEMEDGAYAALELSCHQLEICRYSPKYAVFLNLYEEHLDHYGTMEKYGLAKSHIFTNQIQGDTIIMHEEMKDFIKLSLNTPYLIGKDITAHGTTLYIPRHELDASSARLIGEHNYRNLAVAYFIANKLGVSDKSVMKAIASFRPLAHRLEDLGEYKEIRFINDSISTIGQSCIQALESIENVDTVLVGGMDRGIEYDEVEDYLHARKDVKVIFMYATGKRIYSEMEQKGLLRPGLHQVEDLEEAVRLAKKLTRPHHACVLSPAASSYDHFKNFEHRGDVFRKLAFEE</sequence>
<gene>
    <name evidence="10 12" type="primary">murD</name>
    <name evidence="12" type="ORF">DWX20_03855</name>
</gene>
<keyword evidence="10" id="KW-0132">Cell division</keyword>
<dbReference type="GO" id="GO:0008360">
    <property type="term" value="P:regulation of cell shape"/>
    <property type="evidence" value="ECO:0007669"/>
    <property type="project" value="UniProtKB-KW"/>
</dbReference>
<evidence type="ECO:0000256" key="3">
    <source>
        <dbReference type="ARBA" id="ARBA00022490"/>
    </source>
</evidence>
<dbReference type="Gene3D" id="3.40.1190.10">
    <property type="entry name" value="Mur-like, catalytic domain"/>
    <property type="match status" value="1"/>
</dbReference>
<dbReference type="NCBIfam" id="TIGR01087">
    <property type="entry name" value="murD"/>
    <property type="match status" value="1"/>
</dbReference>
<dbReference type="GO" id="GO:0009252">
    <property type="term" value="P:peptidoglycan biosynthetic process"/>
    <property type="evidence" value="ECO:0007669"/>
    <property type="project" value="UniProtKB-UniRule"/>
</dbReference>
<dbReference type="GO" id="GO:0005737">
    <property type="term" value="C:cytoplasm"/>
    <property type="evidence" value="ECO:0007669"/>
    <property type="project" value="UniProtKB-SubCell"/>
</dbReference>
<dbReference type="SUPFAM" id="SSF53244">
    <property type="entry name" value="MurD-like peptide ligases, peptide-binding domain"/>
    <property type="match status" value="1"/>
</dbReference>
<dbReference type="RefSeq" id="WP_118764561.1">
    <property type="nucleotide sequence ID" value="NZ_CABJCF010000002.1"/>
</dbReference>
<evidence type="ECO:0000256" key="4">
    <source>
        <dbReference type="ARBA" id="ARBA00022598"/>
    </source>
</evidence>
<dbReference type="Proteomes" id="UP000284731">
    <property type="component" value="Unassembled WGS sequence"/>
</dbReference>
<dbReference type="GO" id="GO:0051301">
    <property type="term" value="P:cell division"/>
    <property type="evidence" value="ECO:0007669"/>
    <property type="project" value="UniProtKB-KW"/>
</dbReference>
<evidence type="ECO:0000256" key="9">
    <source>
        <dbReference type="ARBA" id="ARBA00023316"/>
    </source>
</evidence>
<keyword evidence="10" id="KW-0131">Cell cycle</keyword>
<keyword evidence="8 10" id="KW-0573">Peptidoglycan synthesis</keyword>
<comment type="pathway">
    <text evidence="2 10">Cell wall biogenesis; peptidoglycan biosynthesis.</text>
</comment>
<dbReference type="PANTHER" id="PTHR43692">
    <property type="entry name" value="UDP-N-ACETYLMURAMOYLALANINE--D-GLUTAMATE LIGASE"/>
    <property type="match status" value="1"/>
</dbReference>
<evidence type="ECO:0000256" key="8">
    <source>
        <dbReference type="ARBA" id="ARBA00022984"/>
    </source>
</evidence>
<dbReference type="PANTHER" id="PTHR43692:SF1">
    <property type="entry name" value="UDP-N-ACETYLMURAMOYLALANINE--D-GLUTAMATE LIGASE"/>
    <property type="match status" value="1"/>
</dbReference>
<dbReference type="SUPFAM" id="SSF53623">
    <property type="entry name" value="MurD-like peptide ligases, catalytic domain"/>
    <property type="match status" value="1"/>
</dbReference>
<evidence type="ECO:0000256" key="5">
    <source>
        <dbReference type="ARBA" id="ARBA00022741"/>
    </source>
</evidence>
<dbReference type="InterPro" id="IPR036565">
    <property type="entry name" value="Mur-like_cat_sf"/>
</dbReference>
<evidence type="ECO:0000256" key="6">
    <source>
        <dbReference type="ARBA" id="ARBA00022840"/>
    </source>
</evidence>
<keyword evidence="3 10" id="KW-0963">Cytoplasm</keyword>
<keyword evidence="4 10" id="KW-0436">Ligase</keyword>
<evidence type="ECO:0000313" key="13">
    <source>
        <dbReference type="Proteomes" id="UP000284731"/>
    </source>
</evidence>
<keyword evidence="5 10" id="KW-0547">Nucleotide-binding</keyword>
<dbReference type="Gene3D" id="3.90.190.20">
    <property type="entry name" value="Mur ligase, C-terminal domain"/>
    <property type="match status" value="1"/>
</dbReference>
<reference evidence="12 13" key="1">
    <citation type="submission" date="2018-08" db="EMBL/GenBank/DDBJ databases">
        <title>A genome reference for cultivated species of the human gut microbiota.</title>
        <authorList>
            <person name="Zou Y."/>
            <person name="Xue W."/>
            <person name="Luo G."/>
        </authorList>
    </citation>
    <scope>NUCLEOTIDE SEQUENCE [LARGE SCALE GENOMIC DNA]</scope>
    <source>
        <strain evidence="12 13">AF18-46</strain>
    </source>
</reference>
<comment type="catalytic activity">
    <reaction evidence="10">
        <text>UDP-N-acetyl-alpha-D-muramoyl-L-alanine + D-glutamate + ATP = UDP-N-acetyl-alpha-D-muramoyl-L-alanyl-D-glutamate + ADP + phosphate + H(+)</text>
        <dbReference type="Rhea" id="RHEA:16429"/>
        <dbReference type="ChEBI" id="CHEBI:15378"/>
        <dbReference type="ChEBI" id="CHEBI:29986"/>
        <dbReference type="ChEBI" id="CHEBI:30616"/>
        <dbReference type="ChEBI" id="CHEBI:43474"/>
        <dbReference type="ChEBI" id="CHEBI:83898"/>
        <dbReference type="ChEBI" id="CHEBI:83900"/>
        <dbReference type="ChEBI" id="CHEBI:456216"/>
        <dbReference type="EC" id="6.3.2.9"/>
    </reaction>
</comment>
<dbReference type="EC" id="6.3.2.9" evidence="10"/>
<dbReference type="InterPro" id="IPR036615">
    <property type="entry name" value="Mur_ligase_C_dom_sf"/>
</dbReference>
<feature type="domain" description="Mur ligase central" evidence="11">
    <location>
        <begin position="112"/>
        <end position="272"/>
    </location>
</feature>
<evidence type="ECO:0000256" key="2">
    <source>
        <dbReference type="ARBA" id="ARBA00004752"/>
    </source>
</evidence>
<dbReference type="InterPro" id="IPR013221">
    <property type="entry name" value="Mur_ligase_cen"/>
</dbReference>
<dbReference type="GO" id="GO:0008764">
    <property type="term" value="F:UDP-N-acetylmuramoylalanine-D-glutamate ligase activity"/>
    <property type="evidence" value="ECO:0007669"/>
    <property type="project" value="UniProtKB-UniRule"/>
</dbReference>
<evidence type="ECO:0000256" key="7">
    <source>
        <dbReference type="ARBA" id="ARBA00022960"/>
    </source>
</evidence>
<dbReference type="GO" id="GO:0005524">
    <property type="term" value="F:ATP binding"/>
    <property type="evidence" value="ECO:0007669"/>
    <property type="project" value="UniProtKB-UniRule"/>
</dbReference>
<protein>
    <recommendedName>
        <fullName evidence="10">UDP-N-acetylmuramoylalanine--D-glutamate ligase</fullName>
        <ecNumber evidence="10">6.3.2.9</ecNumber>
    </recommendedName>
    <alternativeName>
        <fullName evidence="10">D-glutamic acid-adding enzyme</fullName>
    </alternativeName>
    <alternativeName>
        <fullName evidence="10">UDP-N-acetylmuramoyl-L-alanyl-D-glutamate synthetase</fullName>
    </alternativeName>
</protein>
<proteinExistence type="inferred from homology"/>
<name>A0A412PEB6_9FIRM</name>
<dbReference type="UniPathway" id="UPA00219"/>
<comment type="subcellular location">
    <subcellularLocation>
        <location evidence="1 10">Cytoplasm</location>
    </subcellularLocation>
</comment>
<evidence type="ECO:0000313" key="12">
    <source>
        <dbReference type="EMBL" id="RGT55951.1"/>
    </source>
</evidence>
<dbReference type="HAMAP" id="MF_00639">
    <property type="entry name" value="MurD"/>
    <property type="match status" value="1"/>
</dbReference>